<organism evidence="1">
    <name type="scientific">uncultured Dysgonomonas sp</name>
    <dbReference type="NCBI Taxonomy" id="206096"/>
    <lineage>
        <taxon>Bacteria</taxon>
        <taxon>Pseudomonadati</taxon>
        <taxon>Bacteroidota</taxon>
        <taxon>Bacteroidia</taxon>
        <taxon>Bacteroidales</taxon>
        <taxon>Dysgonomonadaceae</taxon>
        <taxon>Dysgonomonas</taxon>
        <taxon>environmental samples</taxon>
    </lineage>
</organism>
<protein>
    <submittedName>
        <fullName evidence="1">Uncharacterized protein</fullName>
    </submittedName>
</protein>
<dbReference type="EMBL" id="FLUM01000003">
    <property type="protein sequence ID" value="SBW04943.1"/>
    <property type="molecule type" value="Genomic_DNA"/>
</dbReference>
<dbReference type="AlphaFoldDB" id="A0A212JZV0"/>
<proteinExistence type="predicted"/>
<gene>
    <name evidence="1" type="ORF">KL86DYS1_30975</name>
</gene>
<sequence>MEGIKKEETERGMIVKNRPSRVVSGIEYTSFRLQMRLYVEIKKSPEVNNTKKIMSQDITITAMFVKFVSVKI</sequence>
<accession>A0A212JZV0</accession>
<evidence type="ECO:0000313" key="1">
    <source>
        <dbReference type="EMBL" id="SBW04943.1"/>
    </source>
</evidence>
<reference evidence="1" key="1">
    <citation type="submission" date="2016-04" db="EMBL/GenBank/DDBJ databases">
        <authorList>
            <person name="Evans L.H."/>
            <person name="Alamgir A."/>
            <person name="Owens N."/>
            <person name="Weber N.D."/>
            <person name="Virtaneva K."/>
            <person name="Barbian K."/>
            <person name="Babar A."/>
            <person name="Rosenke K."/>
        </authorList>
    </citation>
    <scope>NUCLEOTIDE SEQUENCE</scope>
    <source>
        <strain evidence="1">86-1</strain>
    </source>
</reference>
<name>A0A212JZV0_9BACT</name>